<feature type="coiled-coil region" evidence="1">
    <location>
        <begin position="113"/>
        <end position="140"/>
    </location>
</feature>
<keyword evidence="5" id="KW-1185">Reference proteome</keyword>
<comment type="caution">
    <text evidence="4">The sequence shown here is derived from an EMBL/GenBank/DDBJ whole genome shotgun (WGS) entry which is preliminary data.</text>
</comment>
<evidence type="ECO:0000256" key="2">
    <source>
        <dbReference type="SAM" id="Phobius"/>
    </source>
</evidence>
<accession>A0A9P5NM89</accession>
<keyword evidence="2" id="KW-0472">Membrane</keyword>
<feature type="transmembrane region" description="Helical" evidence="2">
    <location>
        <begin position="25"/>
        <end position="46"/>
    </location>
</feature>
<reference evidence="4" key="1">
    <citation type="submission" date="2020-11" db="EMBL/GenBank/DDBJ databases">
        <authorList>
            <consortium name="DOE Joint Genome Institute"/>
            <person name="Ahrendt S."/>
            <person name="Riley R."/>
            <person name="Andreopoulos W."/>
            <person name="LaButti K."/>
            <person name="Pangilinan J."/>
            <person name="Ruiz-duenas F.J."/>
            <person name="Barrasa J.M."/>
            <person name="Sanchez-Garcia M."/>
            <person name="Camarero S."/>
            <person name="Miyauchi S."/>
            <person name="Serrano A."/>
            <person name="Linde D."/>
            <person name="Babiker R."/>
            <person name="Drula E."/>
            <person name="Ayuso-Fernandez I."/>
            <person name="Pacheco R."/>
            <person name="Padilla G."/>
            <person name="Ferreira P."/>
            <person name="Barriuso J."/>
            <person name="Kellner H."/>
            <person name="Castanera R."/>
            <person name="Alfaro M."/>
            <person name="Ramirez L."/>
            <person name="Pisabarro A.G."/>
            <person name="Kuo A."/>
            <person name="Tritt A."/>
            <person name="Lipzen A."/>
            <person name="He G."/>
            <person name="Yan M."/>
            <person name="Ng V."/>
            <person name="Cullen D."/>
            <person name="Martin F."/>
            <person name="Rosso M.-N."/>
            <person name="Henrissat B."/>
            <person name="Hibbett D."/>
            <person name="Martinez A.T."/>
            <person name="Grigoriev I.V."/>
        </authorList>
    </citation>
    <scope>NUCLEOTIDE SEQUENCE</scope>
    <source>
        <strain evidence="4">AH 44721</strain>
    </source>
</reference>
<evidence type="ECO:0000313" key="5">
    <source>
        <dbReference type="Proteomes" id="UP000724874"/>
    </source>
</evidence>
<dbReference type="AlphaFoldDB" id="A0A9P5NM89"/>
<keyword evidence="2" id="KW-0812">Transmembrane</keyword>
<dbReference type="OrthoDB" id="2535105at2759"/>
<feature type="transmembrane region" description="Helical" evidence="2">
    <location>
        <begin position="67"/>
        <end position="90"/>
    </location>
</feature>
<protein>
    <recommendedName>
        <fullName evidence="3">DUF6534 domain-containing protein</fullName>
    </recommendedName>
</protein>
<evidence type="ECO:0000259" key="3">
    <source>
        <dbReference type="Pfam" id="PF20152"/>
    </source>
</evidence>
<proteinExistence type="predicted"/>
<feature type="domain" description="DUF6534" evidence="3">
    <location>
        <begin position="35"/>
        <end position="122"/>
    </location>
</feature>
<feature type="transmembrane region" description="Helical" evidence="2">
    <location>
        <begin position="96"/>
        <end position="117"/>
    </location>
</feature>
<gene>
    <name evidence="4" type="ORF">CPB84DRAFT_1332642</name>
</gene>
<keyword evidence="1" id="KW-0175">Coiled coil</keyword>
<dbReference type="EMBL" id="JADNYJ010000068">
    <property type="protein sequence ID" value="KAF8892813.1"/>
    <property type="molecule type" value="Genomic_DNA"/>
</dbReference>
<dbReference type="Pfam" id="PF20152">
    <property type="entry name" value="DUF6534"/>
    <property type="match status" value="1"/>
</dbReference>
<sequence length="167" mass="18908">MATFAKMVEMRQADAAEVVVAVKPLFSTVLIGGSVLDFFIALYLCYYIKRPKPQVYFWSTSVMLNTVAMWAIESGLLIGVTELIFLISFFALPETWAWEAVFCSFARVFSNTLLAALNGRRRLRNKLEGYKEESGKIDSEIQLHAIAIQISQTTEVTRDPIFQYGVF</sequence>
<organism evidence="4 5">
    <name type="scientific">Gymnopilus junonius</name>
    <name type="common">Spectacular rustgill mushroom</name>
    <name type="synonym">Gymnopilus spectabilis subsp. junonius</name>
    <dbReference type="NCBI Taxonomy" id="109634"/>
    <lineage>
        <taxon>Eukaryota</taxon>
        <taxon>Fungi</taxon>
        <taxon>Dikarya</taxon>
        <taxon>Basidiomycota</taxon>
        <taxon>Agaricomycotina</taxon>
        <taxon>Agaricomycetes</taxon>
        <taxon>Agaricomycetidae</taxon>
        <taxon>Agaricales</taxon>
        <taxon>Agaricineae</taxon>
        <taxon>Hymenogastraceae</taxon>
        <taxon>Gymnopilus</taxon>
    </lineage>
</organism>
<evidence type="ECO:0000256" key="1">
    <source>
        <dbReference type="SAM" id="Coils"/>
    </source>
</evidence>
<name>A0A9P5NM89_GYMJU</name>
<dbReference type="Proteomes" id="UP000724874">
    <property type="component" value="Unassembled WGS sequence"/>
</dbReference>
<dbReference type="InterPro" id="IPR045339">
    <property type="entry name" value="DUF6534"/>
</dbReference>
<keyword evidence="2" id="KW-1133">Transmembrane helix</keyword>
<evidence type="ECO:0000313" key="4">
    <source>
        <dbReference type="EMBL" id="KAF8892813.1"/>
    </source>
</evidence>